<sequence length="276" mass="32218">MSDLPRSCSLIISTYNWPEALELTLKSIMRQNRIPDEVIIADDGSTNHTGTLIKHYKNVFPTKLVHVWHEDRGFRLANIRNKAFAASTGDYIIQIDGDIILHPKFVEDHLAFAHPNCLLQGSRVMLGKNRSKILLKQKETHTSFFNTDIKRRENAIRCLALSNYLLTRYKNKYPIYYARGANMSFWKEDILKVNGYNESFEGWGHEDSDLTLRMLNNGCKKYVLKFSAIAYHLFHPENKSAEKEMVNKKLLEETYRNKVIWTQNGLNKYLINHEHQ</sequence>
<gene>
    <name evidence="4" type="ORF">SAMN05661044_05213</name>
</gene>
<dbReference type="EMBL" id="FOAF01000013">
    <property type="protein sequence ID" value="SEM44948.1"/>
    <property type="molecule type" value="Genomic_DNA"/>
</dbReference>
<dbReference type="CDD" id="cd06420">
    <property type="entry name" value="GT2_Chondriotin_Pol_N"/>
    <property type="match status" value="1"/>
</dbReference>
<dbReference type="Pfam" id="PF00535">
    <property type="entry name" value="Glycos_transf_2"/>
    <property type="match status" value="1"/>
</dbReference>
<dbReference type="InterPro" id="IPR001173">
    <property type="entry name" value="Glyco_trans_2-like"/>
</dbReference>
<keyword evidence="4" id="KW-0328">Glycosyltransferase</keyword>
<dbReference type="AlphaFoldDB" id="A0A1H7YHY6"/>
<dbReference type="STRING" id="407022.SAMN05661044_05213"/>
<feature type="domain" description="Galactosyltransferase C-terminal" evidence="3">
    <location>
        <begin position="168"/>
        <end position="235"/>
    </location>
</feature>
<dbReference type="GO" id="GO:0016757">
    <property type="term" value="F:glycosyltransferase activity"/>
    <property type="evidence" value="ECO:0007669"/>
    <property type="project" value="UniProtKB-KW"/>
</dbReference>
<dbReference type="OrthoDB" id="9801954at2"/>
<dbReference type="Proteomes" id="UP000199421">
    <property type="component" value="Unassembled WGS sequence"/>
</dbReference>
<feature type="domain" description="Glycosyltransferase 2-like" evidence="2">
    <location>
        <begin position="9"/>
        <end position="139"/>
    </location>
</feature>
<dbReference type="Pfam" id="PF02709">
    <property type="entry name" value="Glyco_transf_7C"/>
    <property type="match status" value="1"/>
</dbReference>
<reference evidence="5" key="1">
    <citation type="submission" date="2016-10" db="EMBL/GenBank/DDBJ databases">
        <authorList>
            <person name="Varghese N."/>
            <person name="Submissions S."/>
        </authorList>
    </citation>
    <scope>NUCLEOTIDE SEQUENCE [LARGE SCALE GENOMIC DNA]</scope>
    <source>
        <strain evidence="5">DSM 18733</strain>
    </source>
</reference>
<dbReference type="InterPro" id="IPR027791">
    <property type="entry name" value="Galactosyl_T_C"/>
</dbReference>
<evidence type="ECO:0000256" key="1">
    <source>
        <dbReference type="ARBA" id="ARBA00022679"/>
    </source>
</evidence>
<dbReference type="SUPFAM" id="SSF53448">
    <property type="entry name" value="Nucleotide-diphospho-sugar transferases"/>
    <property type="match status" value="1"/>
</dbReference>
<dbReference type="InterPro" id="IPR050834">
    <property type="entry name" value="Glycosyltransf_2"/>
</dbReference>
<evidence type="ECO:0000259" key="3">
    <source>
        <dbReference type="Pfam" id="PF02709"/>
    </source>
</evidence>
<accession>A0A1H7YHY6</accession>
<dbReference type="InterPro" id="IPR029044">
    <property type="entry name" value="Nucleotide-diphossugar_trans"/>
</dbReference>
<dbReference type="RefSeq" id="WP_093331860.1">
    <property type="nucleotide sequence ID" value="NZ_FOAF01000013.1"/>
</dbReference>
<dbReference type="PANTHER" id="PTHR43685">
    <property type="entry name" value="GLYCOSYLTRANSFERASE"/>
    <property type="match status" value="1"/>
</dbReference>
<proteinExistence type="predicted"/>
<evidence type="ECO:0000259" key="2">
    <source>
        <dbReference type="Pfam" id="PF00535"/>
    </source>
</evidence>
<dbReference type="PANTHER" id="PTHR43685:SF2">
    <property type="entry name" value="GLYCOSYLTRANSFERASE 2-LIKE DOMAIN-CONTAINING PROTEIN"/>
    <property type="match status" value="1"/>
</dbReference>
<evidence type="ECO:0000313" key="5">
    <source>
        <dbReference type="Proteomes" id="UP000199421"/>
    </source>
</evidence>
<keyword evidence="5" id="KW-1185">Reference proteome</keyword>
<dbReference type="Gene3D" id="3.90.550.10">
    <property type="entry name" value="Spore Coat Polysaccharide Biosynthesis Protein SpsA, Chain A"/>
    <property type="match status" value="1"/>
</dbReference>
<name>A0A1H7YHY6_OLID1</name>
<organism evidence="4 5">
    <name type="scientific">Olivibacter domesticus</name>
    <name type="common">Pseudosphingobacterium domesticum</name>
    <dbReference type="NCBI Taxonomy" id="407022"/>
    <lineage>
        <taxon>Bacteria</taxon>
        <taxon>Pseudomonadati</taxon>
        <taxon>Bacteroidota</taxon>
        <taxon>Sphingobacteriia</taxon>
        <taxon>Sphingobacteriales</taxon>
        <taxon>Sphingobacteriaceae</taxon>
        <taxon>Olivibacter</taxon>
    </lineage>
</organism>
<protein>
    <submittedName>
        <fullName evidence="4">N-terminal domain of galactosyltransferase</fullName>
    </submittedName>
</protein>
<evidence type="ECO:0000313" key="4">
    <source>
        <dbReference type="EMBL" id="SEM44948.1"/>
    </source>
</evidence>
<keyword evidence="1 4" id="KW-0808">Transferase</keyword>